<comment type="subcellular location">
    <subcellularLocation>
        <location evidence="2">Secreted</location>
    </subcellularLocation>
</comment>
<dbReference type="InterPro" id="IPR036861">
    <property type="entry name" value="Endochitinase-like_sf"/>
</dbReference>
<dbReference type="SUPFAM" id="SSF54556">
    <property type="entry name" value="Chitinase insertion domain"/>
    <property type="match status" value="1"/>
</dbReference>
<keyword evidence="6 12" id="KW-0147">Chitin-binding</keyword>
<dbReference type="InterPro" id="IPR018371">
    <property type="entry name" value="Chitin-binding_1_CS"/>
</dbReference>
<keyword evidence="12" id="KW-1015">Disulfide bond</keyword>
<keyword evidence="10 13" id="KW-0326">Glycosidase</keyword>
<evidence type="ECO:0000256" key="4">
    <source>
        <dbReference type="ARBA" id="ARBA00012729"/>
    </source>
</evidence>
<dbReference type="InterPro" id="IPR001223">
    <property type="entry name" value="Glyco_hydro18_cat"/>
</dbReference>
<dbReference type="GO" id="GO:0008843">
    <property type="term" value="F:endochitinase activity"/>
    <property type="evidence" value="ECO:0007669"/>
    <property type="project" value="UniProtKB-EC"/>
</dbReference>
<dbReference type="PROSITE" id="PS51910">
    <property type="entry name" value="GH18_2"/>
    <property type="match status" value="1"/>
</dbReference>
<comment type="caution">
    <text evidence="16">The sequence shown here is derived from an EMBL/GenBank/DDBJ whole genome shotgun (WGS) entry which is preliminary data.</text>
</comment>
<evidence type="ECO:0000256" key="8">
    <source>
        <dbReference type="ARBA" id="ARBA00023024"/>
    </source>
</evidence>
<evidence type="ECO:0000256" key="11">
    <source>
        <dbReference type="ARBA" id="ARBA00023326"/>
    </source>
</evidence>
<feature type="domain" description="Chitin-binding type-1" evidence="14">
    <location>
        <begin position="40"/>
        <end position="93"/>
    </location>
</feature>
<dbReference type="Gene3D" id="3.20.20.80">
    <property type="entry name" value="Glycosidases"/>
    <property type="match status" value="1"/>
</dbReference>
<evidence type="ECO:0000256" key="9">
    <source>
        <dbReference type="ARBA" id="ARBA00023277"/>
    </source>
</evidence>
<dbReference type="Pfam" id="PF00704">
    <property type="entry name" value="Glyco_hydro_18"/>
    <property type="match status" value="1"/>
</dbReference>
<evidence type="ECO:0000256" key="7">
    <source>
        <dbReference type="ARBA" id="ARBA00022801"/>
    </source>
</evidence>
<dbReference type="InterPro" id="IPR011583">
    <property type="entry name" value="Chitinase_II/V-like_cat"/>
</dbReference>
<dbReference type="SMART" id="SM00270">
    <property type="entry name" value="ChtBD1"/>
    <property type="match status" value="1"/>
</dbReference>
<dbReference type="InterPro" id="IPR001579">
    <property type="entry name" value="Glyco_hydro_18_chit_AS"/>
</dbReference>
<dbReference type="OrthoDB" id="73875at2759"/>
<evidence type="ECO:0000256" key="2">
    <source>
        <dbReference type="ARBA" id="ARBA00004613"/>
    </source>
</evidence>
<keyword evidence="17" id="KW-1185">Reference proteome</keyword>
<dbReference type="SUPFAM" id="SSF57016">
    <property type="entry name" value="Plant lectins/antimicrobial peptides"/>
    <property type="match status" value="1"/>
</dbReference>
<dbReference type="SUPFAM" id="SSF51445">
    <property type="entry name" value="(Trans)glycosidases"/>
    <property type="match status" value="1"/>
</dbReference>
<dbReference type="PROSITE" id="PS00026">
    <property type="entry name" value="CHIT_BIND_I_1"/>
    <property type="match status" value="1"/>
</dbReference>
<keyword evidence="5" id="KW-0964">Secreted</keyword>
<proteinExistence type="inferred from homology"/>
<dbReference type="GO" id="GO:0008061">
    <property type="term" value="F:chitin binding"/>
    <property type="evidence" value="ECO:0007669"/>
    <property type="project" value="UniProtKB-UniRule"/>
</dbReference>
<name>A0A420YB21_9PEZI</name>
<evidence type="ECO:0000259" key="14">
    <source>
        <dbReference type="PROSITE" id="PS50941"/>
    </source>
</evidence>
<dbReference type="Proteomes" id="UP000275385">
    <property type="component" value="Unassembled WGS sequence"/>
</dbReference>
<dbReference type="GO" id="GO:0000272">
    <property type="term" value="P:polysaccharide catabolic process"/>
    <property type="evidence" value="ECO:0007669"/>
    <property type="project" value="UniProtKB-KW"/>
</dbReference>
<organism evidence="16 17">
    <name type="scientific">Coniochaeta pulveracea</name>
    <dbReference type="NCBI Taxonomy" id="177199"/>
    <lineage>
        <taxon>Eukaryota</taxon>
        <taxon>Fungi</taxon>
        <taxon>Dikarya</taxon>
        <taxon>Ascomycota</taxon>
        <taxon>Pezizomycotina</taxon>
        <taxon>Sordariomycetes</taxon>
        <taxon>Sordariomycetidae</taxon>
        <taxon>Coniochaetales</taxon>
        <taxon>Coniochaetaceae</taxon>
        <taxon>Coniochaeta</taxon>
    </lineage>
</organism>
<protein>
    <recommendedName>
        <fullName evidence="4">chitinase</fullName>
        <ecNumber evidence="4">3.2.1.14</ecNumber>
    </recommendedName>
</protein>
<dbReference type="EMBL" id="QVQW01000023">
    <property type="protein sequence ID" value="RKU45091.1"/>
    <property type="molecule type" value="Genomic_DNA"/>
</dbReference>
<evidence type="ECO:0000313" key="17">
    <source>
        <dbReference type="Proteomes" id="UP000275385"/>
    </source>
</evidence>
<feature type="disulfide bond" evidence="12">
    <location>
        <begin position="63"/>
        <end position="77"/>
    </location>
</feature>
<evidence type="ECO:0000256" key="1">
    <source>
        <dbReference type="ARBA" id="ARBA00000822"/>
    </source>
</evidence>
<evidence type="ECO:0000256" key="12">
    <source>
        <dbReference type="PROSITE-ProRule" id="PRU00261"/>
    </source>
</evidence>
<dbReference type="PANTHER" id="PTHR11177">
    <property type="entry name" value="CHITINASE"/>
    <property type="match status" value="1"/>
</dbReference>
<keyword evidence="11" id="KW-0624">Polysaccharide degradation</keyword>
<evidence type="ECO:0000256" key="3">
    <source>
        <dbReference type="ARBA" id="ARBA00008682"/>
    </source>
</evidence>
<evidence type="ECO:0000313" key="16">
    <source>
        <dbReference type="EMBL" id="RKU45091.1"/>
    </source>
</evidence>
<feature type="domain" description="GH18" evidence="15">
    <location>
        <begin position="95"/>
        <end position="452"/>
    </location>
</feature>
<evidence type="ECO:0000256" key="6">
    <source>
        <dbReference type="ARBA" id="ARBA00022669"/>
    </source>
</evidence>
<dbReference type="GO" id="GO:0006032">
    <property type="term" value="P:chitin catabolic process"/>
    <property type="evidence" value="ECO:0007669"/>
    <property type="project" value="UniProtKB-KW"/>
</dbReference>
<dbReference type="InterPro" id="IPR050314">
    <property type="entry name" value="Glycosyl_Hydrlase_18"/>
</dbReference>
<dbReference type="Gene3D" id="3.30.60.10">
    <property type="entry name" value="Endochitinase-like"/>
    <property type="match status" value="1"/>
</dbReference>
<dbReference type="GO" id="GO:0005576">
    <property type="term" value="C:extracellular region"/>
    <property type="evidence" value="ECO:0007669"/>
    <property type="project" value="UniProtKB-SubCell"/>
</dbReference>
<evidence type="ECO:0000259" key="15">
    <source>
        <dbReference type="PROSITE" id="PS51910"/>
    </source>
</evidence>
<keyword evidence="7 13" id="KW-0378">Hydrolase</keyword>
<dbReference type="Gene3D" id="3.10.50.10">
    <property type="match status" value="1"/>
</dbReference>
<comment type="catalytic activity">
    <reaction evidence="1">
        <text>Random endo-hydrolysis of N-acetyl-beta-D-glucosaminide (1-&gt;4)-beta-linkages in chitin and chitodextrins.</text>
        <dbReference type="EC" id="3.2.1.14"/>
    </reaction>
</comment>
<dbReference type="STRING" id="177199.A0A420YB21"/>
<dbReference type="PROSITE" id="PS01095">
    <property type="entry name" value="GH18_1"/>
    <property type="match status" value="1"/>
</dbReference>
<reference evidence="16 17" key="1">
    <citation type="submission" date="2018-08" db="EMBL/GenBank/DDBJ databases">
        <title>Draft genome of the lignicolous fungus Coniochaeta pulveracea.</title>
        <authorList>
            <person name="Borstlap C.J."/>
            <person name="De Witt R.N."/>
            <person name="Botha A."/>
            <person name="Volschenk H."/>
        </authorList>
    </citation>
    <scope>NUCLEOTIDE SEQUENCE [LARGE SCALE GENOMIC DNA]</scope>
    <source>
        <strain evidence="16 17">CAB683</strain>
    </source>
</reference>
<evidence type="ECO:0000256" key="5">
    <source>
        <dbReference type="ARBA" id="ARBA00022525"/>
    </source>
</evidence>
<sequence>MLRIHAKTAPAVPNLGFAALDKIVHCSPENCTPGTNCTAKAQCDPGGLGSDYVELSKCPLNVCCSKWGYCGTTQEFCGDKKVVRPSCDVNLNSVNRVVGYYEGWAARRSCQAFMPENVPTGVYTHLNFAFASIDPSTFQVVPADQGDVALYSRLTALKKKDPNLKVFIAIGGWAFNDPGPTASVFSALAADPALQKVFFSSLISFMSTYNFDGVDIDWEYPGADDRSGRASDFANFPSLVKNLKAALLSSGGRSGLSVTLPVSYWYLQHFDIARLELWVDFFNIMSYDLHGLWDKDNKWLGPFLNSHTNLTEIEEYMDLFWRNGISPTKLNLGLAFYSRTFIASSTSCLDPACTFDSVGPAGPCSRDDIGGSLTNAELTDQISKAGVTSRLDKAAAVKITAIRRNWITYDDRDTWQLKIDWARQFCFGGVMVWAVSQDYPADGTFSKQLQEVTQYTSPSVQTIRNTAGDDIQEPTSLILRNQCYWSNCGAVCDSGYSTVPRLDTDRSGSNDVMLDGSNCRGGQLRTFCCPSSEVIPKCGWFDFNNGNCGKNSGSVCPAGGQSIIGSTTAEVATLSNACHTRNPQVACCETFNGPQGQLTSVAGYDMCVWDGRVPDCGVSRYYGPNVQLDDYCDTNGPRNKYQVQSNAGSGAAICTTTLITGYRSDDRALCCKPSTGDIQWRNCNWVPPHRASDGWCEAYCPAGTVRLAMEFERDGDPDQCRNGGAHAYCCEPVFRTQANDEETHAGYVASLKKVMEAGCDWPDSPSDIIQIRLAQDVQGRSTGDGRASLSSRDGTPHNFASDYDCQLAKAGLLVMVASTAVSLVKKYEADWDDAAQYEHLYHIPSDSVNSIVGVDAHNLRPDGRDAFVEGILNSVQLLNESNETEVCDWYWNLNGGPVLGIDPDDGGHDDIWPYSSSDLDLWTKRSVPAFAQADHQEKDLERRDQTGARRTFNVHSSRLPTWVGEVLESEPYPNGNHGDDLQQANNDNSRYKVESSGCGPTDYVLNRYSARTALSPKSEWVTEHILELQTIPRFIQALVDGTLPSITTNTKHQPQVPFLPPLDEDKGDLLMDPFAEFRSMTGGDLSAADLALVMCGSTMETLGLVVAHEKLNGNKTKIFGLERPVDPDKWAACCLLPTRSSVEDAFSRIQQVMGVFDYYDDVNVKNRHQTAFNNVVRVMYDFDVAYHTKFPGFSLDIANRFGSYYRLHMGRMQQFAKNWVTDRLEELNVLWVREARQASLQAALGNPAALPRLQDCLAVLGLVGDYLDAITSGSRVQLDLTIFV</sequence>
<dbReference type="Pfam" id="PF00187">
    <property type="entry name" value="Chitin_bind_1"/>
    <property type="match status" value="1"/>
</dbReference>
<dbReference type="CDD" id="cd00035">
    <property type="entry name" value="ChtBD1"/>
    <property type="match status" value="1"/>
</dbReference>
<dbReference type="InterPro" id="IPR029070">
    <property type="entry name" value="Chitinase_insertion_sf"/>
</dbReference>
<dbReference type="InterPro" id="IPR001002">
    <property type="entry name" value="Chitin-bd_1"/>
</dbReference>
<evidence type="ECO:0000256" key="10">
    <source>
        <dbReference type="ARBA" id="ARBA00023295"/>
    </source>
</evidence>
<comment type="similarity">
    <text evidence="3">Belongs to the glycosyl hydrolase 18 family. Chitinase class V subfamily.</text>
</comment>
<gene>
    <name evidence="16" type="ORF">DL546_000443</name>
</gene>
<keyword evidence="8" id="KW-0146">Chitin degradation</keyword>
<dbReference type="SMART" id="SM00636">
    <property type="entry name" value="Glyco_18"/>
    <property type="match status" value="1"/>
</dbReference>
<keyword evidence="9" id="KW-0119">Carbohydrate metabolism</keyword>
<comment type="caution">
    <text evidence="12">Lacks conserved residue(s) required for the propagation of feature annotation.</text>
</comment>
<dbReference type="EC" id="3.2.1.14" evidence="4"/>
<dbReference type="InterPro" id="IPR017853">
    <property type="entry name" value="GH"/>
</dbReference>
<evidence type="ECO:0000256" key="13">
    <source>
        <dbReference type="RuleBase" id="RU000489"/>
    </source>
</evidence>
<dbReference type="PROSITE" id="PS50941">
    <property type="entry name" value="CHIT_BIND_I_2"/>
    <property type="match status" value="1"/>
</dbReference>
<feature type="disulfide bond" evidence="12">
    <location>
        <begin position="58"/>
        <end position="70"/>
    </location>
</feature>
<dbReference type="PANTHER" id="PTHR11177:SF402">
    <property type="entry name" value="CHITINASE"/>
    <property type="match status" value="1"/>
</dbReference>
<accession>A0A420YB21</accession>